<dbReference type="InterPro" id="IPR001882">
    <property type="entry name" value="Biotin_BS"/>
</dbReference>
<accession>A0A1Z4JGX8</accession>
<evidence type="ECO:0000259" key="8">
    <source>
        <dbReference type="PROSITE" id="PS50968"/>
    </source>
</evidence>
<keyword evidence="10" id="KW-1185">Reference proteome</keyword>
<reference evidence="9 10" key="1">
    <citation type="submission" date="2017-06" db="EMBL/GenBank/DDBJ databases">
        <title>Genome sequencing of cyanobaciteial culture collection at National Institute for Environmental Studies (NIES).</title>
        <authorList>
            <person name="Hirose Y."/>
            <person name="Shimura Y."/>
            <person name="Fujisawa T."/>
            <person name="Nakamura Y."/>
            <person name="Kawachi M."/>
        </authorList>
    </citation>
    <scope>NUCLEOTIDE SEQUENCE [LARGE SCALE GENOMIC DNA]</scope>
    <source>
        <strain evidence="9 10">NIES-2135</strain>
    </source>
</reference>
<dbReference type="PANTHER" id="PTHR47597:SF1">
    <property type="entry name" value="IS A MEMBER OF THE PF|00364 BIOTIN-REQUIRING ENZYMES FAMILY-RELATED"/>
    <property type="match status" value="1"/>
</dbReference>
<keyword evidence="4 7" id="KW-0443">Lipid metabolism</keyword>
<dbReference type="InterPro" id="IPR011053">
    <property type="entry name" value="Single_hybrid_motif"/>
</dbReference>
<evidence type="ECO:0000256" key="3">
    <source>
        <dbReference type="ARBA" id="ARBA00022832"/>
    </source>
</evidence>
<dbReference type="Gene3D" id="2.40.50.100">
    <property type="match status" value="1"/>
</dbReference>
<name>A0A1Z4JGX8_LEPBY</name>
<dbReference type="CDD" id="cd06850">
    <property type="entry name" value="biotinyl_domain"/>
    <property type="match status" value="1"/>
</dbReference>
<evidence type="ECO:0000256" key="6">
    <source>
        <dbReference type="ARBA" id="ARBA00023267"/>
    </source>
</evidence>
<evidence type="ECO:0000313" key="9">
    <source>
        <dbReference type="EMBL" id="BAY56006.1"/>
    </source>
</evidence>
<proteinExistence type="predicted"/>
<feature type="domain" description="Lipoyl-binding" evidence="8">
    <location>
        <begin position="77"/>
        <end position="153"/>
    </location>
</feature>
<evidence type="ECO:0000256" key="1">
    <source>
        <dbReference type="ARBA" id="ARBA00005194"/>
    </source>
</evidence>
<evidence type="ECO:0000256" key="5">
    <source>
        <dbReference type="ARBA" id="ARBA00023160"/>
    </source>
</evidence>
<dbReference type="PROSITE" id="PS50968">
    <property type="entry name" value="BIOTINYL_LIPOYL"/>
    <property type="match status" value="1"/>
</dbReference>
<gene>
    <name evidence="9" type="ORF">NIES2135_28330</name>
</gene>
<dbReference type="InterPro" id="IPR053217">
    <property type="entry name" value="ACC_Biotin_Carrier"/>
</dbReference>
<dbReference type="InterPro" id="IPR000089">
    <property type="entry name" value="Biotin_lipoyl"/>
</dbReference>
<evidence type="ECO:0000256" key="4">
    <source>
        <dbReference type="ARBA" id="ARBA00023098"/>
    </source>
</evidence>
<keyword evidence="5 7" id="KW-0275">Fatty acid biosynthesis</keyword>
<evidence type="ECO:0000256" key="7">
    <source>
        <dbReference type="RuleBase" id="RU364072"/>
    </source>
</evidence>
<dbReference type="InterPro" id="IPR001249">
    <property type="entry name" value="AcCoA_biotinCC"/>
</dbReference>
<dbReference type="AlphaFoldDB" id="A0A1Z4JGX8"/>
<dbReference type="GO" id="GO:0006633">
    <property type="term" value="P:fatty acid biosynthetic process"/>
    <property type="evidence" value="ECO:0007669"/>
    <property type="project" value="UniProtKB-UniPathway"/>
</dbReference>
<dbReference type="Proteomes" id="UP000217895">
    <property type="component" value="Chromosome"/>
</dbReference>
<dbReference type="NCBIfam" id="NF005457">
    <property type="entry name" value="PRK07051.1"/>
    <property type="match status" value="1"/>
</dbReference>
<dbReference type="NCBIfam" id="TIGR00531">
    <property type="entry name" value="BCCP"/>
    <property type="match status" value="1"/>
</dbReference>
<keyword evidence="2 7" id="KW-0444">Lipid biosynthesis</keyword>
<dbReference type="EMBL" id="AP018203">
    <property type="protein sequence ID" value="BAY56006.1"/>
    <property type="molecule type" value="Genomic_DNA"/>
</dbReference>
<dbReference type="GO" id="GO:0009317">
    <property type="term" value="C:acetyl-CoA carboxylase complex"/>
    <property type="evidence" value="ECO:0007669"/>
    <property type="project" value="InterPro"/>
</dbReference>
<dbReference type="UniPathway" id="UPA00094"/>
<dbReference type="PANTHER" id="PTHR47597">
    <property type="entry name" value="IS A MEMBER OF THE PF|00364 BIOTIN-REQUIRING ENZYMES FAMILY-RELATED"/>
    <property type="match status" value="1"/>
</dbReference>
<evidence type="ECO:0000256" key="2">
    <source>
        <dbReference type="ARBA" id="ARBA00022516"/>
    </source>
</evidence>
<dbReference type="PROSITE" id="PS00188">
    <property type="entry name" value="BIOTIN"/>
    <property type="match status" value="1"/>
</dbReference>
<evidence type="ECO:0000313" key="10">
    <source>
        <dbReference type="Proteomes" id="UP000217895"/>
    </source>
</evidence>
<dbReference type="PRINTS" id="PR01071">
    <property type="entry name" value="ACOABIOTINCC"/>
</dbReference>
<sequence>MPLDLTELRELLTTLNQTDISELTLKADDFELVVRRGTRVEVAPVAAITTTASTPVVMSPEPAKAETPVAPKNDRKLVDVVSPIVGTFYRSPAPDEPPFADIGNRIQKGQVVCIIEAMKVMNEIEAEVSGEIVEVLVQNGQPVEYGQPLMRVNPA</sequence>
<keyword evidence="3 7" id="KW-0276">Fatty acid metabolism</keyword>
<organism evidence="9 10">
    <name type="scientific">Leptolyngbya boryana NIES-2135</name>
    <dbReference type="NCBI Taxonomy" id="1973484"/>
    <lineage>
        <taxon>Bacteria</taxon>
        <taxon>Bacillati</taxon>
        <taxon>Cyanobacteriota</taxon>
        <taxon>Cyanophyceae</taxon>
        <taxon>Leptolyngbyales</taxon>
        <taxon>Leptolyngbyaceae</taxon>
        <taxon>Leptolyngbya group</taxon>
        <taxon>Leptolyngbya</taxon>
    </lineage>
</organism>
<dbReference type="GO" id="GO:0003989">
    <property type="term" value="F:acetyl-CoA carboxylase activity"/>
    <property type="evidence" value="ECO:0007669"/>
    <property type="project" value="InterPro"/>
</dbReference>
<dbReference type="SUPFAM" id="SSF51230">
    <property type="entry name" value="Single hybrid motif"/>
    <property type="match status" value="1"/>
</dbReference>
<comment type="pathway">
    <text evidence="1 7">Lipid metabolism; fatty acid biosynthesis.</text>
</comment>
<keyword evidence="6 7" id="KW-0092">Biotin</keyword>
<dbReference type="Pfam" id="PF00364">
    <property type="entry name" value="Biotin_lipoyl"/>
    <property type="match status" value="1"/>
</dbReference>
<protein>
    <recommendedName>
        <fullName evidence="7">Biotin carboxyl carrier protein of acetyl-CoA carboxylase</fullName>
    </recommendedName>
</protein>
<comment type="function">
    <text evidence="7">This protein is a component of the acetyl coenzyme A carboxylase complex; first, biotin carboxylase catalyzes the carboxylation of the carrier protein and then the transcarboxylase transfers the carboxyl group to form malonyl-CoA.</text>
</comment>